<keyword evidence="1" id="KW-1133">Transmembrane helix</keyword>
<feature type="transmembrane region" description="Helical" evidence="1">
    <location>
        <begin position="99"/>
        <end position="117"/>
    </location>
</feature>
<comment type="caution">
    <text evidence="3">The sequence shown here is derived from an EMBL/GenBank/DDBJ whole genome shotgun (WGS) entry which is preliminary data.</text>
</comment>
<evidence type="ECO:0000313" key="3">
    <source>
        <dbReference type="EMBL" id="MBM3274266.1"/>
    </source>
</evidence>
<dbReference type="AlphaFoldDB" id="A0A938BKI7"/>
<sequence length="136" mass="14426">MYRPVAVAIAAAIALSGCAELQAMLPWEPGEPVGDLAPGPAPSATPAPLPGEDYANDPHLAWARFGFILVAAGGLAGIVALQARMQKDKPTYDQKMEDIGWPIAAFGFGSGLPVYIYNTVMAERMLETKERKSLTP</sequence>
<accession>A0A938BKI7</accession>
<dbReference type="PROSITE" id="PS51257">
    <property type="entry name" value="PROKAR_LIPOPROTEIN"/>
    <property type="match status" value="1"/>
</dbReference>
<evidence type="ECO:0000313" key="4">
    <source>
        <dbReference type="Proteomes" id="UP000703893"/>
    </source>
</evidence>
<dbReference type="EMBL" id="VGJX01000167">
    <property type="protein sequence ID" value="MBM3274266.1"/>
    <property type="molecule type" value="Genomic_DNA"/>
</dbReference>
<organism evidence="3 4">
    <name type="scientific">Candidatus Tanganyikabacteria bacterium</name>
    <dbReference type="NCBI Taxonomy" id="2961651"/>
    <lineage>
        <taxon>Bacteria</taxon>
        <taxon>Bacillati</taxon>
        <taxon>Candidatus Sericytochromatia</taxon>
        <taxon>Candidatus Tanganyikabacteria</taxon>
    </lineage>
</organism>
<feature type="signal peptide" evidence="2">
    <location>
        <begin position="1"/>
        <end position="19"/>
    </location>
</feature>
<proteinExistence type="predicted"/>
<keyword evidence="1" id="KW-0812">Transmembrane</keyword>
<feature type="transmembrane region" description="Helical" evidence="1">
    <location>
        <begin position="61"/>
        <end position="79"/>
    </location>
</feature>
<keyword evidence="1" id="KW-0472">Membrane</keyword>
<dbReference type="Proteomes" id="UP000703893">
    <property type="component" value="Unassembled WGS sequence"/>
</dbReference>
<protein>
    <recommendedName>
        <fullName evidence="5">DUF4234 domain-containing protein</fullName>
    </recommendedName>
</protein>
<keyword evidence="2" id="KW-0732">Signal</keyword>
<gene>
    <name evidence="3" type="ORF">FJZ00_03880</name>
</gene>
<evidence type="ECO:0008006" key="5">
    <source>
        <dbReference type="Google" id="ProtNLM"/>
    </source>
</evidence>
<reference evidence="3 4" key="1">
    <citation type="submission" date="2019-03" db="EMBL/GenBank/DDBJ databases">
        <title>Lake Tanganyika Metagenome-Assembled Genomes (MAGs).</title>
        <authorList>
            <person name="Tran P."/>
        </authorList>
    </citation>
    <scope>NUCLEOTIDE SEQUENCE [LARGE SCALE GENOMIC DNA]</scope>
    <source>
        <strain evidence="3">K_DeepCast_65m_m2_236</strain>
    </source>
</reference>
<feature type="chain" id="PRO_5037803858" description="DUF4234 domain-containing protein" evidence="2">
    <location>
        <begin position="20"/>
        <end position="136"/>
    </location>
</feature>
<evidence type="ECO:0000256" key="1">
    <source>
        <dbReference type="SAM" id="Phobius"/>
    </source>
</evidence>
<evidence type="ECO:0000256" key="2">
    <source>
        <dbReference type="SAM" id="SignalP"/>
    </source>
</evidence>
<name>A0A938BKI7_9BACT</name>